<dbReference type="Proteomes" id="UP000051015">
    <property type="component" value="Unassembled WGS sequence"/>
</dbReference>
<keyword evidence="1" id="KW-0472">Membrane</keyword>
<comment type="caution">
    <text evidence="2">The sequence shown here is derived from an EMBL/GenBank/DDBJ whole genome shotgun (WGS) entry which is preliminary data.</text>
</comment>
<keyword evidence="3" id="KW-1185">Reference proteome</keyword>
<feature type="transmembrane region" description="Helical" evidence="1">
    <location>
        <begin position="135"/>
        <end position="156"/>
    </location>
</feature>
<dbReference type="EMBL" id="AYZD01000015">
    <property type="protein sequence ID" value="KRM96319.1"/>
    <property type="molecule type" value="Genomic_DNA"/>
</dbReference>
<dbReference type="InterPro" id="IPR009339">
    <property type="entry name" value="DUF998"/>
</dbReference>
<sequence length="397" mass="45098">MKKVPIMDQNKSKIVLPVQVVEKLNLKKGDKVEVSFSDKAEKQVVVQPLHQAADRRSVSILRFFIPSVVSTIVFFAYFFYQRKYQIPLAGSESIASLTISLGMLTGSLSFAFFYLKDRKRIQGWFGKKLYWRSFLTILLSFTTILAISLLCFFWLIEILFKGSSFDLFTSTYMFLLFSNVINYLMIYAATNISSSVIFKILIVVIVGGALASMITNSNKRWWEHNISFLGTDQASNSWQFNITLIVSALLLIALVDFIFASLKEQFPNNRRLTSLKTLLILFSIFLAGVGVFANNGTGLSHRLHTHSASLLVYLLIITIASIHFLLPSITKEFRIISYVIGLGLMVNSILFQPIGYFSLTAFELIAFILAFSWILLLLQILQEMTQIEKNVFEITIQ</sequence>
<feature type="transmembrane region" description="Helical" evidence="1">
    <location>
        <begin position="93"/>
        <end position="115"/>
    </location>
</feature>
<keyword evidence="1" id="KW-0812">Transmembrane</keyword>
<feature type="transmembrane region" description="Helical" evidence="1">
    <location>
        <begin position="335"/>
        <end position="355"/>
    </location>
</feature>
<organism evidence="2 3">
    <name type="scientific">Liquorilactobacillus aquaticus DSM 21051</name>
    <dbReference type="NCBI Taxonomy" id="1423725"/>
    <lineage>
        <taxon>Bacteria</taxon>
        <taxon>Bacillati</taxon>
        <taxon>Bacillota</taxon>
        <taxon>Bacilli</taxon>
        <taxon>Lactobacillales</taxon>
        <taxon>Lactobacillaceae</taxon>
        <taxon>Liquorilactobacillus</taxon>
    </lineage>
</organism>
<accession>A0A0R2CWP9</accession>
<name>A0A0R2CWP9_9LACO</name>
<feature type="transmembrane region" description="Helical" evidence="1">
    <location>
        <begin position="305"/>
        <end position="326"/>
    </location>
</feature>
<feature type="transmembrane region" description="Helical" evidence="1">
    <location>
        <begin position="274"/>
        <end position="293"/>
    </location>
</feature>
<dbReference type="PATRIC" id="fig|1423725.3.peg.626"/>
<dbReference type="OrthoDB" id="2329326at2"/>
<dbReference type="STRING" id="1423725.FC19_GL000606"/>
<dbReference type="Gene3D" id="2.10.260.10">
    <property type="match status" value="1"/>
</dbReference>
<protein>
    <submittedName>
        <fullName evidence="2">YkiI protein</fullName>
    </submittedName>
</protein>
<gene>
    <name evidence="2" type="ORF">FC19_GL000606</name>
</gene>
<feature type="transmembrane region" description="Helical" evidence="1">
    <location>
        <begin position="361"/>
        <end position="381"/>
    </location>
</feature>
<reference evidence="2 3" key="1">
    <citation type="journal article" date="2015" name="Genome Announc.">
        <title>Expanding the biotechnology potential of lactobacilli through comparative genomics of 213 strains and associated genera.</title>
        <authorList>
            <person name="Sun Z."/>
            <person name="Harris H.M."/>
            <person name="McCann A."/>
            <person name="Guo C."/>
            <person name="Argimon S."/>
            <person name="Zhang W."/>
            <person name="Yang X."/>
            <person name="Jeffery I.B."/>
            <person name="Cooney J.C."/>
            <person name="Kagawa T.F."/>
            <person name="Liu W."/>
            <person name="Song Y."/>
            <person name="Salvetti E."/>
            <person name="Wrobel A."/>
            <person name="Rasinkangas P."/>
            <person name="Parkhill J."/>
            <person name="Rea M.C."/>
            <person name="O'Sullivan O."/>
            <person name="Ritari J."/>
            <person name="Douillard F.P."/>
            <person name="Paul Ross R."/>
            <person name="Yang R."/>
            <person name="Briner A.E."/>
            <person name="Felis G.E."/>
            <person name="de Vos W.M."/>
            <person name="Barrangou R."/>
            <person name="Klaenhammer T.R."/>
            <person name="Caufield P.W."/>
            <person name="Cui Y."/>
            <person name="Zhang H."/>
            <person name="O'Toole P.W."/>
        </authorList>
    </citation>
    <scope>NUCLEOTIDE SEQUENCE [LARGE SCALE GENOMIC DNA]</scope>
    <source>
        <strain evidence="2 3">DSM 21051</strain>
    </source>
</reference>
<dbReference type="AlphaFoldDB" id="A0A0R2CWP9"/>
<dbReference type="Pfam" id="PF06197">
    <property type="entry name" value="DUF998"/>
    <property type="match status" value="1"/>
</dbReference>
<feature type="transmembrane region" description="Helical" evidence="1">
    <location>
        <begin position="196"/>
        <end position="214"/>
    </location>
</feature>
<feature type="transmembrane region" description="Helical" evidence="1">
    <location>
        <begin position="238"/>
        <end position="262"/>
    </location>
</feature>
<proteinExistence type="predicted"/>
<evidence type="ECO:0000313" key="3">
    <source>
        <dbReference type="Proteomes" id="UP000051015"/>
    </source>
</evidence>
<evidence type="ECO:0000313" key="2">
    <source>
        <dbReference type="EMBL" id="KRM96319.1"/>
    </source>
</evidence>
<keyword evidence="1" id="KW-1133">Transmembrane helix</keyword>
<evidence type="ECO:0000256" key="1">
    <source>
        <dbReference type="SAM" id="Phobius"/>
    </source>
</evidence>
<feature type="transmembrane region" description="Helical" evidence="1">
    <location>
        <begin position="60"/>
        <end position="81"/>
    </location>
</feature>
<feature type="transmembrane region" description="Helical" evidence="1">
    <location>
        <begin position="168"/>
        <end position="189"/>
    </location>
</feature>